<proteinExistence type="predicted"/>
<sequence>MDLFKKKTLKNGITIRELSIGLIYKIQSGIIKNDDIAEILKQCCDLSADKIENLGYSAANELYEEILRLTYGDLTASGEGGKKK</sequence>
<evidence type="ECO:0000313" key="1">
    <source>
        <dbReference type="EMBL" id="DAD66334.1"/>
    </source>
</evidence>
<reference evidence="1" key="1">
    <citation type="journal article" date="2021" name="Proc. Natl. Acad. Sci. U.S.A.">
        <title>A Catalog of Tens of Thousands of Viruses from Human Metagenomes Reveals Hidden Associations with Chronic Diseases.</title>
        <authorList>
            <person name="Tisza M.J."/>
            <person name="Buck C.B."/>
        </authorList>
    </citation>
    <scope>NUCLEOTIDE SEQUENCE</scope>
    <source>
        <strain evidence="1">CtuYn2</strain>
    </source>
</reference>
<name>A0A8S5L8V0_9CAUD</name>
<dbReference type="EMBL" id="BK014658">
    <property type="protein sequence ID" value="DAD66334.1"/>
    <property type="molecule type" value="Genomic_DNA"/>
</dbReference>
<organism evidence="1">
    <name type="scientific">Myoviridae sp. ctuYn2</name>
    <dbReference type="NCBI Taxonomy" id="2823533"/>
    <lineage>
        <taxon>Viruses</taxon>
        <taxon>Duplodnaviria</taxon>
        <taxon>Heunggongvirae</taxon>
        <taxon>Uroviricota</taxon>
        <taxon>Caudoviricetes</taxon>
    </lineage>
</organism>
<accession>A0A8S5L8V0</accession>
<protein>
    <submittedName>
        <fullName evidence="1">Tail assembly chaperone</fullName>
    </submittedName>
</protein>